<protein>
    <submittedName>
        <fullName evidence="2">Uncharacterized protein</fullName>
    </submittedName>
</protein>
<organism evidence="2">
    <name type="scientific">Timema poppense</name>
    <name type="common">Walking stick</name>
    <dbReference type="NCBI Taxonomy" id="170557"/>
    <lineage>
        <taxon>Eukaryota</taxon>
        <taxon>Metazoa</taxon>
        <taxon>Ecdysozoa</taxon>
        <taxon>Arthropoda</taxon>
        <taxon>Hexapoda</taxon>
        <taxon>Insecta</taxon>
        <taxon>Pterygota</taxon>
        <taxon>Neoptera</taxon>
        <taxon>Polyneoptera</taxon>
        <taxon>Phasmatodea</taxon>
        <taxon>Timematodea</taxon>
        <taxon>Timematoidea</taxon>
        <taxon>Timematidae</taxon>
        <taxon>Timema</taxon>
    </lineage>
</organism>
<sequence length="197" mass="21469">MPSSSVVMTVLACSASSILLACCSLVRSSRNFSNMSNSRTARLVNSESFIAREGKNTDNVVAEPSVIDVFGSEASASMTITAGLYTPVKDGNRNLITDIHQCRAVNSGNCGQIQTIITFPAFMEVNPHLRGGRVENHLGKTTPSSLDRDSNLDLPVFSSRAQHDKRVNQLRHRGGSFLLLKCEYVSDRRGTHYADYG</sequence>
<reference evidence="2" key="1">
    <citation type="submission" date="2020-11" db="EMBL/GenBank/DDBJ databases">
        <authorList>
            <person name="Tran Van P."/>
        </authorList>
    </citation>
    <scope>NUCLEOTIDE SEQUENCE</scope>
</reference>
<proteinExistence type="predicted"/>
<feature type="chain" id="PRO_5031176918" evidence="1">
    <location>
        <begin position="29"/>
        <end position="197"/>
    </location>
</feature>
<name>A0A7R9H649_TIMPO</name>
<gene>
    <name evidence="2" type="ORF">TPSB3V08_LOCUS7278</name>
</gene>
<dbReference type="AlphaFoldDB" id="A0A7R9H649"/>
<feature type="signal peptide" evidence="1">
    <location>
        <begin position="1"/>
        <end position="28"/>
    </location>
</feature>
<dbReference type="EMBL" id="OD004660">
    <property type="protein sequence ID" value="CAD7410305.1"/>
    <property type="molecule type" value="Genomic_DNA"/>
</dbReference>
<keyword evidence="1" id="KW-0732">Signal</keyword>
<accession>A0A7R9H649</accession>
<evidence type="ECO:0000313" key="2">
    <source>
        <dbReference type="EMBL" id="CAD7410305.1"/>
    </source>
</evidence>
<evidence type="ECO:0000256" key="1">
    <source>
        <dbReference type="SAM" id="SignalP"/>
    </source>
</evidence>